<sequence>MSALSVSFGTASRPNRRLPRRILAILAEHDGMSAAELAASVYDARLVTRRGWHRTAPPPRLWATRRALRRLVGSGRVTVIGSYRRRRLFALADHPALPQLDLEATE</sequence>
<reference evidence="1 2" key="1">
    <citation type="journal article" date="2015" name="Stand. Genomic Sci.">
        <title>Genomic Encyclopedia of Bacterial and Archaeal Type Strains, Phase III: the genomes of soil and plant-associated and newly described type strains.</title>
        <authorList>
            <person name="Whitman W.B."/>
            <person name="Woyke T."/>
            <person name="Klenk H.P."/>
            <person name="Zhou Y."/>
            <person name="Lilburn T.G."/>
            <person name="Beck B.J."/>
            <person name="De Vos P."/>
            <person name="Vandamme P."/>
            <person name="Eisen J.A."/>
            <person name="Garrity G."/>
            <person name="Hugenholtz P."/>
            <person name="Kyrpides N.C."/>
        </authorList>
    </citation>
    <scope>NUCLEOTIDE SEQUENCE [LARGE SCALE GENOMIC DNA]</scope>
    <source>
        <strain evidence="1 2">CGMCC 1.10948</strain>
    </source>
</reference>
<dbReference type="Proteomes" id="UP000316291">
    <property type="component" value="Unassembled WGS sequence"/>
</dbReference>
<evidence type="ECO:0000313" key="2">
    <source>
        <dbReference type="Proteomes" id="UP000316291"/>
    </source>
</evidence>
<evidence type="ECO:0000313" key="1">
    <source>
        <dbReference type="EMBL" id="TWI73629.1"/>
    </source>
</evidence>
<dbReference type="EMBL" id="VLLA01000003">
    <property type="protein sequence ID" value="TWI73629.1"/>
    <property type="molecule type" value="Genomic_DNA"/>
</dbReference>
<name>A0A562RX07_9BRAD</name>
<organism evidence="1 2">
    <name type="scientific">Bradyrhizobium huanghuaihaiense</name>
    <dbReference type="NCBI Taxonomy" id="990078"/>
    <lineage>
        <taxon>Bacteria</taxon>
        <taxon>Pseudomonadati</taxon>
        <taxon>Pseudomonadota</taxon>
        <taxon>Alphaproteobacteria</taxon>
        <taxon>Hyphomicrobiales</taxon>
        <taxon>Nitrobacteraceae</taxon>
        <taxon>Bradyrhizobium</taxon>
    </lineage>
</organism>
<dbReference type="AlphaFoldDB" id="A0A562RX07"/>
<proteinExistence type="predicted"/>
<comment type="caution">
    <text evidence="1">The sequence shown here is derived from an EMBL/GenBank/DDBJ whole genome shotgun (WGS) entry which is preliminary data.</text>
</comment>
<accession>A0A562RX07</accession>
<protein>
    <submittedName>
        <fullName evidence="1">Uncharacterized protein</fullName>
    </submittedName>
</protein>
<gene>
    <name evidence="1" type="ORF">IQ16_01767</name>
</gene>
<keyword evidence="2" id="KW-1185">Reference proteome</keyword>